<proteinExistence type="predicted"/>
<evidence type="ECO:0000313" key="2">
    <source>
        <dbReference type="Proteomes" id="UP000207650"/>
    </source>
</evidence>
<accession>A0A0X9X642</accession>
<evidence type="ECO:0000313" key="1">
    <source>
        <dbReference type="EMBL" id="AMA67380.1"/>
    </source>
</evidence>
<dbReference type="Proteomes" id="UP000207650">
    <property type="component" value="Segment"/>
</dbReference>
<gene>
    <name evidence="1" type="primary">ORF23</name>
    <name evidence="1" type="ORF">AOT99_gpORF23</name>
</gene>
<organism evidence="1 2">
    <name type="scientific">Vespertilionid gammaherpesvirus 1</name>
    <dbReference type="NCBI Taxonomy" id="2560830"/>
    <lineage>
        <taxon>Viruses</taxon>
        <taxon>Duplodnaviria</taxon>
        <taxon>Heunggongvirae</taxon>
        <taxon>Peploviricota</taxon>
        <taxon>Herviviricetes</taxon>
        <taxon>Herpesvirales</taxon>
        <taxon>Orthoherpesviridae</taxon>
        <taxon>Gammaherpesvirinae</taxon>
        <taxon>Percavirus</taxon>
        <taxon>Percavirus vespertilionidgamma1</taxon>
    </lineage>
</organism>
<dbReference type="EMBL" id="KU220026">
    <property type="protein sequence ID" value="AMA67380.1"/>
    <property type="molecule type" value="Genomic_DNA"/>
</dbReference>
<dbReference type="KEGG" id="vg:26836942"/>
<keyword evidence="2" id="KW-1185">Reference proteome</keyword>
<dbReference type="OrthoDB" id="7072at10239"/>
<dbReference type="InterPro" id="IPR006772">
    <property type="entry name" value="Herpes_BTRF1"/>
</dbReference>
<sequence>MEEHAKFTNGMVQLADKSYIFHMIHSRPLAVILGISGNDVPSSVLFSTFSDTASNCLSLYSQSKPMLSMVRLILSVHPYALNSQLMVGFKQSNGVMVIHRDPVITSSDHKDTIIKVPTTVMSCSNRDMSDAKPLSVSMCGKLMFSASNKQVIIDESLNECFTFSSHKPVSKHKIKHKSTALLKPILKKPLVHDSSHVTSFKNAQIFFSLQDFSNLQIGTCPVVSFNTILVMARSQNSLVICTDDSINRYQMLFLKHVVLDSMCLESCMQHFMDIYENRVIPITAEQHLSFNNMVKSLKDKLEDATFALNSIEDAQFHQRVVANKCHPSNILLMEKYFLMFPPKDKKNSINFAAGILEIIFRGTSFNKVVTFLKNYMEIKDTTPENNMFKIYALLTS</sequence>
<protein>
    <submittedName>
        <fullName evidence="1">Tegument protein UL88</fullName>
    </submittedName>
</protein>
<reference evidence="1 2" key="1">
    <citation type="journal article" date="2016" name="MSphere">
        <title>Isolation and Characterization of a Novel Gammaherpesvirus from a Microbat Cell Line.</title>
        <authorList>
            <person name="Shabman R.S."/>
            <person name="Shrivastava S."/>
            <person name="Tsibane T."/>
            <person name="Attie O."/>
            <person name="Jayaprakash A."/>
            <person name="Mire C.E."/>
            <person name="Dilley K.E."/>
            <person name="Puri V."/>
            <person name="Stockwell T.B."/>
            <person name="Geisbert T.W."/>
            <person name="Sachidanandam R."/>
            <person name="Basler C.F."/>
        </authorList>
    </citation>
    <scope>NUCLEOTIDE SEQUENCE [LARGE SCALE GENOMIC DNA]</scope>
    <source>
        <strain evidence="1 2">My-HV8/Myotis velifer incautus/USA/FCGHV/2011</strain>
    </source>
</reference>
<dbReference type="Pfam" id="PF04682">
    <property type="entry name" value="Herpes_BTRF1"/>
    <property type="match status" value="1"/>
</dbReference>
<name>A0A0X9X642_9GAMA</name>